<comment type="caution">
    <text evidence="1">The sequence shown here is derived from an EMBL/GenBank/DDBJ whole genome shotgun (WGS) entry which is preliminary data.</text>
</comment>
<sequence length="50" mass="5320">MKHFTLPLITCLALSACSTFDPYTGEEKATNTAKGAGIGLWSCSRSCLHS</sequence>
<proteinExistence type="predicted"/>
<protein>
    <submittedName>
        <fullName evidence="1">Uncharacterized protein</fullName>
    </submittedName>
</protein>
<evidence type="ECO:0000313" key="1">
    <source>
        <dbReference type="EMBL" id="MCI2285716.1"/>
    </source>
</evidence>
<name>A0ABS9X8A2_9GAMM</name>
<gene>
    <name evidence="1" type="ORF">L3081_22970</name>
</gene>
<dbReference type="EMBL" id="JAKKSL010000006">
    <property type="protein sequence ID" value="MCI2285716.1"/>
    <property type="molecule type" value="Genomic_DNA"/>
</dbReference>
<dbReference type="RefSeq" id="WP_242288594.1">
    <property type="nucleotide sequence ID" value="NZ_JAKKSL010000006.1"/>
</dbReference>
<keyword evidence="2" id="KW-1185">Reference proteome</keyword>
<dbReference type="PROSITE" id="PS51257">
    <property type="entry name" value="PROKAR_LIPOPROTEIN"/>
    <property type="match status" value="1"/>
</dbReference>
<dbReference type="Proteomes" id="UP001139646">
    <property type="component" value="Unassembled WGS sequence"/>
</dbReference>
<organism evidence="1 2">
    <name type="scientific">Colwellia maritima</name>
    <dbReference type="NCBI Taxonomy" id="2912588"/>
    <lineage>
        <taxon>Bacteria</taxon>
        <taxon>Pseudomonadati</taxon>
        <taxon>Pseudomonadota</taxon>
        <taxon>Gammaproteobacteria</taxon>
        <taxon>Alteromonadales</taxon>
        <taxon>Colwelliaceae</taxon>
        <taxon>Colwellia</taxon>
    </lineage>
</organism>
<reference evidence="1" key="1">
    <citation type="submission" date="2022-01" db="EMBL/GenBank/DDBJ databases">
        <title>Colwellia maritima, isolated from seawater.</title>
        <authorList>
            <person name="Kristyanto S."/>
            <person name="Jung J."/>
            <person name="Jeon C.O."/>
        </authorList>
    </citation>
    <scope>NUCLEOTIDE SEQUENCE</scope>
    <source>
        <strain evidence="1">MSW7</strain>
    </source>
</reference>
<accession>A0ABS9X8A2</accession>
<evidence type="ECO:0000313" key="2">
    <source>
        <dbReference type="Proteomes" id="UP001139646"/>
    </source>
</evidence>